<name>A0A1T4TW54_9GAMM</name>
<proteinExistence type="predicted"/>
<sequence>MVRFARRIATSIKWVLVSMLVLTAIVTGAMRLLLPHLDTAKAPMQKWANEVSGFSVDFSSFKGHWRNLVPSLTLHDLSLSTASRHHTVLTADSIDIQIDLWGSLTTWEPTFSTVSIDGLRLDLTQLPARNDKEETGLKKQLEQLFLVGLGHFSVHDARLIVMSPSEERQTIAIESLLWDNQSGKHHVQGVVSVEGTSLNQVDIRGVFTENRGLTSLDGEFYVKAEDVSLQEWVSNYINPEFKLFSATVGGEVWLTVEQGLPQKALLNIAETAMAWGPKSTAIESQGRTRSLSIAQGQVFLSSTSENEWQLATHGFAIKSGESLWPDPQVKLNVSRDNWRLNVGEADIQLLTPLTEIVALPEGVENALQWLAPAGHVRDIRVAQKQGEDVSYSASVSKLAFNRWSYLPEVHKLDMDILGVGTKGKAVLSMKDDILPYGNFFQAPLNIKHGDVSIYWDYNDSRTVIWSDHVAVAAPHINVLGEFRLDLPHSGEPWLAFYAEANANDAGETWRYLPTLALGFELTDYLSSAIRGGQADHAKLVWFGDFETFPYLKNEGVFQAYVPINNGQFSFDTQWPTLTDLRLDLLFQNDSMFLDASNVRLMKARGYNVKGEIPSFSEDYSKLLINADIQATGDELHKYMLATPLVDSVGAALTQIQVGGEVTGSIDLNIPLNGDDVDVKGSAQLNNNVVSIVSPEMTLNKVNGTIAFHNDVVWSKGFDAILLEQPIHVGFNGETESDNYLIDIDIKGNWQADKLKSALTLPDLDLVEGESSWDLDVGVALKDIGFTYDVKLDADLAKMRIDLPAPLDKIALQNSKGTLRASGNGERLVGQVTLPNVKYQADVDIQGALPEVLRSRLVVGDGELSLHPLLGNAVSIDVSTLDLASWKTVLSRLQEAESQSDKSFPVIVPEPSRVNVKAKKLLAGELTLNKFSMAAREKSDGFHILVGSEELAGDAWWDGKERLTVSIEHLFLNVDLEKGAEEDSDATRKTSFASNTDRAIMAKIPSTDLVIDELWVQGYRLGRVEAQLLKSDKTLTLSKMSIGSGDTRLTANGKWHISEKGLNESQIKFDIKDANSSDLMGRFAVSGGIQDASFMTKSNLSFNGTPWSINLSTLDGSVETKLENGYVSGVGGAGRLLGLFSLDSILRKMQLDFSGVFEDGLAFDEISGSAAITNGVVVTDNIQMNALAGDMFIKGIANLVENQVNADVRFVPDLTSGIPVFTAFAVTPQTALYVLAVTTVISPVVDAFTQVRYQVTGSIDDPVVRELSRITGEVTLPEQATERLRTEQQGSKP</sequence>
<dbReference type="PANTHER" id="PTHR38690">
    <property type="entry name" value="PROTEASE-RELATED"/>
    <property type="match status" value="1"/>
</dbReference>
<feature type="domain" description="YhdP central" evidence="2">
    <location>
        <begin position="4"/>
        <end position="1263"/>
    </location>
</feature>
<organism evidence="3 4">
    <name type="scientific">Enterovibrio nigricans DSM 22720</name>
    <dbReference type="NCBI Taxonomy" id="1121868"/>
    <lineage>
        <taxon>Bacteria</taxon>
        <taxon>Pseudomonadati</taxon>
        <taxon>Pseudomonadota</taxon>
        <taxon>Gammaproteobacteria</taxon>
        <taxon>Vibrionales</taxon>
        <taxon>Vibrionaceae</taxon>
        <taxon>Enterovibrio</taxon>
    </lineage>
</organism>
<dbReference type="InterPro" id="IPR011836">
    <property type="entry name" value="YhdP"/>
</dbReference>
<protein>
    <submittedName>
        <fullName evidence="3">TIGR02099 family protein</fullName>
    </submittedName>
</protein>
<dbReference type="InterPro" id="IPR025263">
    <property type="entry name" value="YhdP_central"/>
</dbReference>
<evidence type="ECO:0000259" key="2">
    <source>
        <dbReference type="Pfam" id="PF13116"/>
    </source>
</evidence>
<dbReference type="Pfam" id="PF13116">
    <property type="entry name" value="YhdP"/>
    <property type="match status" value="1"/>
</dbReference>
<evidence type="ECO:0000313" key="3">
    <source>
        <dbReference type="EMBL" id="SKA44687.1"/>
    </source>
</evidence>
<accession>A0A1T4TW54</accession>
<dbReference type="OrthoDB" id="9762238at2"/>
<keyword evidence="4" id="KW-1185">Reference proteome</keyword>
<evidence type="ECO:0000256" key="1">
    <source>
        <dbReference type="SAM" id="Phobius"/>
    </source>
</evidence>
<keyword evidence="1" id="KW-0472">Membrane</keyword>
<dbReference type="Proteomes" id="UP000190162">
    <property type="component" value="Unassembled WGS sequence"/>
</dbReference>
<feature type="transmembrane region" description="Helical" evidence="1">
    <location>
        <begin position="12"/>
        <end position="34"/>
    </location>
</feature>
<evidence type="ECO:0000313" key="4">
    <source>
        <dbReference type="Proteomes" id="UP000190162"/>
    </source>
</evidence>
<dbReference type="RefSeq" id="WP_078750770.1">
    <property type="nucleotide sequence ID" value="NZ_FUXU01000002.1"/>
</dbReference>
<reference evidence="4" key="1">
    <citation type="submission" date="2017-02" db="EMBL/GenBank/DDBJ databases">
        <authorList>
            <person name="Varghese N."/>
            <person name="Submissions S."/>
        </authorList>
    </citation>
    <scope>NUCLEOTIDE SEQUENCE [LARGE SCALE GENOMIC DNA]</scope>
    <source>
        <strain evidence="4">DSM 22720</strain>
    </source>
</reference>
<dbReference type="PANTHER" id="PTHR38690:SF1">
    <property type="entry name" value="PROTEASE"/>
    <property type="match status" value="1"/>
</dbReference>
<dbReference type="EMBL" id="FUXU01000002">
    <property type="protein sequence ID" value="SKA44687.1"/>
    <property type="molecule type" value="Genomic_DNA"/>
</dbReference>
<dbReference type="NCBIfam" id="TIGR02099">
    <property type="entry name" value="YhdP family protein"/>
    <property type="match status" value="1"/>
</dbReference>
<keyword evidence="1" id="KW-0812">Transmembrane</keyword>
<gene>
    <name evidence="3" type="ORF">SAMN02745132_00215</name>
</gene>
<keyword evidence="1" id="KW-1133">Transmembrane helix</keyword>